<feature type="transmembrane region" description="Helical" evidence="6">
    <location>
        <begin position="394"/>
        <end position="414"/>
    </location>
</feature>
<evidence type="ECO:0000256" key="6">
    <source>
        <dbReference type="SAM" id="Phobius"/>
    </source>
</evidence>
<dbReference type="GO" id="GO:0022857">
    <property type="term" value="F:transmembrane transporter activity"/>
    <property type="evidence" value="ECO:0000318"/>
    <property type="project" value="GO_Central"/>
</dbReference>
<evidence type="ECO:0000256" key="4">
    <source>
        <dbReference type="ARBA" id="ARBA00023136"/>
    </source>
</evidence>
<dbReference type="Gene3D" id="1.20.1250.20">
    <property type="entry name" value="MFS general substrate transporter like domains"/>
    <property type="match status" value="1"/>
</dbReference>
<dbReference type="PANTHER" id="PTHR23510">
    <property type="entry name" value="INNER MEMBRANE TRANSPORT PROTEIN YAJR"/>
    <property type="match status" value="1"/>
</dbReference>
<feature type="transmembrane region" description="Helical" evidence="6">
    <location>
        <begin position="142"/>
        <end position="161"/>
    </location>
</feature>
<feature type="compositionally biased region" description="Basic and acidic residues" evidence="5">
    <location>
        <begin position="451"/>
        <end position="466"/>
    </location>
</feature>
<feature type="region of interest" description="Disordered" evidence="5">
    <location>
        <begin position="427"/>
        <end position="466"/>
    </location>
</feature>
<feature type="transmembrane region" description="Helical" evidence="6">
    <location>
        <begin position="15"/>
        <end position="37"/>
    </location>
</feature>
<keyword evidence="2 6" id="KW-0812">Transmembrane</keyword>
<keyword evidence="4 6" id="KW-0472">Membrane</keyword>
<dbReference type="PANTHER" id="PTHR23510:SF16">
    <property type="entry name" value="MAJOR FACILITATOR SUPERFAMILY (MFS) PROFILE DOMAIN-CONTAINING PROTEIN"/>
    <property type="match status" value="1"/>
</dbReference>
<keyword evidence="9" id="KW-1185">Reference proteome</keyword>
<accession>A9UWL1</accession>
<dbReference type="InterPro" id="IPR020846">
    <property type="entry name" value="MFS_dom"/>
</dbReference>
<evidence type="ECO:0000256" key="2">
    <source>
        <dbReference type="ARBA" id="ARBA00022692"/>
    </source>
</evidence>
<sequence>MDMTEFTAKHKQRSLYVLAFFWFFTGVEYAVILPSAWLYLQHLGADHKFWLSASISAFSLANFVFSPIYGRIADRFSTRSILIISNCFEIVGNLLYLVANDTYSNVEARFIAGMGAAAGAAIFAFIIRCASSPMEVNSNMGWIMTARAVGLIVGPAFNFLLVKVDFHIGALHVTPLNSPGLLMLIVWIICQILCVFVFKDMPSAPVTRNLNVIAEDKPSAPEEEDSPRCSEYLNLGVISLLLVQFLNMFNQTAYETFLTPFTLATFHWKQTANSISFIATAVLAIGTYYTMIRIQRKYNIADRIEITIGITLQLVGFFLFWLMPSHDTGDVWKFIFSSVIFVIGLPFVYIAPALQAKLTTKRAQGLGQGIRRSVVSAAQIIGPLWATLSDHRDAFWGGMVGLTAFSLVVLALSWKQIKFVMPTLPNSAPTTPSKAKGEKAPLLVHEEDDSTPDHSLVRDFRRGSIN</sequence>
<dbReference type="SUPFAM" id="SSF103473">
    <property type="entry name" value="MFS general substrate transporter"/>
    <property type="match status" value="1"/>
</dbReference>
<evidence type="ECO:0000313" key="8">
    <source>
        <dbReference type="EMBL" id="EDQ90232.1"/>
    </source>
</evidence>
<feature type="domain" description="Major facilitator superfamily (MFS) profile" evidence="7">
    <location>
        <begin position="14"/>
        <end position="421"/>
    </location>
</feature>
<gene>
    <name evidence="8" type="ORF">MONBRDRAFT_31978</name>
</gene>
<evidence type="ECO:0000259" key="7">
    <source>
        <dbReference type="PROSITE" id="PS50850"/>
    </source>
</evidence>
<evidence type="ECO:0000256" key="1">
    <source>
        <dbReference type="ARBA" id="ARBA00004141"/>
    </source>
</evidence>
<proteinExistence type="predicted"/>
<dbReference type="GeneID" id="5890321"/>
<name>A9UWL1_MONBE</name>
<dbReference type="AlphaFoldDB" id="A9UWL1"/>
<dbReference type="GO" id="GO:0016020">
    <property type="term" value="C:membrane"/>
    <property type="evidence" value="ECO:0000318"/>
    <property type="project" value="GO_Central"/>
</dbReference>
<evidence type="ECO:0000256" key="5">
    <source>
        <dbReference type="SAM" id="MobiDB-lite"/>
    </source>
</evidence>
<feature type="transmembrane region" description="Helical" evidence="6">
    <location>
        <begin position="274"/>
        <end position="292"/>
    </location>
</feature>
<feature type="transmembrane region" description="Helical" evidence="6">
    <location>
        <begin position="181"/>
        <end position="198"/>
    </location>
</feature>
<dbReference type="PROSITE" id="PS50850">
    <property type="entry name" value="MFS"/>
    <property type="match status" value="1"/>
</dbReference>
<dbReference type="InterPro" id="IPR036259">
    <property type="entry name" value="MFS_trans_sf"/>
</dbReference>
<dbReference type="FunCoup" id="A9UWL1">
    <property type="interactions" value="342"/>
</dbReference>
<reference evidence="8 9" key="1">
    <citation type="journal article" date="2008" name="Nature">
        <title>The genome of the choanoflagellate Monosiga brevicollis and the origin of metazoans.</title>
        <authorList>
            <consortium name="JGI Sequencing"/>
            <person name="King N."/>
            <person name="Westbrook M.J."/>
            <person name="Young S.L."/>
            <person name="Kuo A."/>
            <person name="Abedin M."/>
            <person name="Chapman J."/>
            <person name="Fairclough S."/>
            <person name="Hellsten U."/>
            <person name="Isogai Y."/>
            <person name="Letunic I."/>
            <person name="Marr M."/>
            <person name="Pincus D."/>
            <person name="Putnam N."/>
            <person name="Rokas A."/>
            <person name="Wright K.J."/>
            <person name="Zuzow R."/>
            <person name="Dirks W."/>
            <person name="Good M."/>
            <person name="Goodstein D."/>
            <person name="Lemons D."/>
            <person name="Li W."/>
            <person name="Lyons J.B."/>
            <person name="Morris A."/>
            <person name="Nichols S."/>
            <person name="Richter D.J."/>
            <person name="Salamov A."/>
            <person name="Bork P."/>
            <person name="Lim W.A."/>
            <person name="Manning G."/>
            <person name="Miller W.T."/>
            <person name="McGinnis W."/>
            <person name="Shapiro H."/>
            <person name="Tjian R."/>
            <person name="Grigoriev I.V."/>
            <person name="Rokhsar D."/>
        </authorList>
    </citation>
    <scope>NUCLEOTIDE SEQUENCE [LARGE SCALE GENOMIC DNA]</scope>
    <source>
        <strain evidence="9">MX1 / ATCC 50154</strain>
    </source>
</reference>
<dbReference type="RefSeq" id="XP_001744999.1">
    <property type="nucleotide sequence ID" value="XM_001744947.1"/>
</dbReference>
<dbReference type="KEGG" id="mbr:MONBRDRAFT_31978"/>
<keyword evidence="3 6" id="KW-1133">Transmembrane helix</keyword>
<protein>
    <recommendedName>
        <fullName evidence="7">Major facilitator superfamily (MFS) profile domain-containing protein</fullName>
    </recommendedName>
</protein>
<organism evidence="8 9">
    <name type="scientific">Monosiga brevicollis</name>
    <name type="common">Choanoflagellate</name>
    <dbReference type="NCBI Taxonomy" id="81824"/>
    <lineage>
        <taxon>Eukaryota</taxon>
        <taxon>Choanoflagellata</taxon>
        <taxon>Craspedida</taxon>
        <taxon>Salpingoecidae</taxon>
        <taxon>Monosiga</taxon>
    </lineage>
</organism>
<comment type="subcellular location">
    <subcellularLocation>
        <location evidence="1">Membrane</location>
        <topology evidence="1">Multi-pass membrane protein</topology>
    </subcellularLocation>
</comment>
<feature type="transmembrane region" description="Helical" evidence="6">
    <location>
        <begin position="304"/>
        <end position="322"/>
    </location>
</feature>
<dbReference type="OMA" id="GLWNQKT"/>
<feature type="transmembrane region" description="Helical" evidence="6">
    <location>
        <begin position="334"/>
        <end position="358"/>
    </location>
</feature>
<dbReference type="Pfam" id="PF07690">
    <property type="entry name" value="MFS_1"/>
    <property type="match status" value="1"/>
</dbReference>
<evidence type="ECO:0000313" key="9">
    <source>
        <dbReference type="Proteomes" id="UP000001357"/>
    </source>
</evidence>
<dbReference type="InterPro" id="IPR051068">
    <property type="entry name" value="MFS_Domain-Containing_Protein"/>
</dbReference>
<dbReference type="InParanoid" id="A9UWL1"/>
<dbReference type="EMBL" id="CH991548">
    <property type="protein sequence ID" value="EDQ90232.1"/>
    <property type="molecule type" value="Genomic_DNA"/>
</dbReference>
<dbReference type="InterPro" id="IPR011701">
    <property type="entry name" value="MFS"/>
</dbReference>
<dbReference type="eggNOG" id="KOG2325">
    <property type="taxonomic scope" value="Eukaryota"/>
</dbReference>
<evidence type="ECO:0000256" key="3">
    <source>
        <dbReference type="ARBA" id="ARBA00022989"/>
    </source>
</evidence>
<feature type="transmembrane region" description="Helical" evidence="6">
    <location>
        <begin position="110"/>
        <end position="130"/>
    </location>
</feature>
<dbReference type="Proteomes" id="UP000001357">
    <property type="component" value="Unassembled WGS sequence"/>
</dbReference>
<feature type="transmembrane region" description="Helical" evidence="6">
    <location>
        <begin position="81"/>
        <end position="98"/>
    </location>
</feature>
<feature type="transmembrane region" description="Helical" evidence="6">
    <location>
        <begin position="49"/>
        <end position="69"/>
    </location>
</feature>